<dbReference type="GO" id="GO:0050661">
    <property type="term" value="F:NADP binding"/>
    <property type="evidence" value="ECO:0007669"/>
    <property type="project" value="TreeGrafter"/>
</dbReference>
<dbReference type="CDD" id="cd01065">
    <property type="entry name" value="NAD_bind_Shikimate_DH"/>
    <property type="match status" value="1"/>
</dbReference>
<comment type="pathway">
    <text evidence="1">Metabolic intermediate biosynthesis; chorismate biosynthesis; chorismate from D-erythrose 4-phosphate and phosphoenolpyruvate: step 4/7.</text>
</comment>
<dbReference type="Gene3D" id="3.40.50.720">
    <property type="entry name" value="NAD(P)-binding Rossmann-like Domain"/>
    <property type="match status" value="1"/>
</dbReference>
<dbReference type="AlphaFoldDB" id="A0A1G8FBJ5"/>
<dbReference type="InterPro" id="IPR013708">
    <property type="entry name" value="Shikimate_DH-bd_N"/>
</dbReference>
<dbReference type="PANTHER" id="PTHR21089">
    <property type="entry name" value="SHIKIMATE DEHYDROGENASE"/>
    <property type="match status" value="1"/>
</dbReference>
<organism evidence="6 7">
    <name type="scientific">Vibrio xiamenensis</name>
    <dbReference type="NCBI Taxonomy" id="861298"/>
    <lineage>
        <taxon>Bacteria</taxon>
        <taxon>Pseudomonadati</taxon>
        <taxon>Pseudomonadota</taxon>
        <taxon>Gammaproteobacteria</taxon>
        <taxon>Vibrionales</taxon>
        <taxon>Vibrionaceae</taxon>
        <taxon>Vibrio</taxon>
    </lineage>
</organism>
<dbReference type="SUPFAM" id="SSF53223">
    <property type="entry name" value="Aminoacid dehydrogenase-like, N-terminal domain"/>
    <property type="match status" value="1"/>
</dbReference>
<dbReference type="GO" id="GO:0009423">
    <property type="term" value="P:chorismate biosynthetic process"/>
    <property type="evidence" value="ECO:0007669"/>
    <property type="project" value="TreeGrafter"/>
</dbReference>
<keyword evidence="4" id="KW-0057">Aromatic amino acid biosynthesis</keyword>
<gene>
    <name evidence="6" type="ORF">SAMN04488136_12969</name>
</gene>
<dbReference type="Proteomes" id="UP000198854">
    <property type="component" value="Unassembled WGS sequence"/>
</dbReference>
<evidence type="ECO:0000313" key="7">
    <source>
        <dbReference type="Proteomes" id="UP000198854"/>
    </source>
</evidence>
<proteinExistence type="predicted"/>
<dbReference type="Gene3D" id="3.40.50.10860">
    <property type="entry name" value="Leucine Dehydrogenase, chain A, domain 1"/>
    <property type="match status" value="1"/>
</dbReference>
<protein>
    <submittedName>
        <fullName evidence="6">Shikimate dehydrogenase</fullName>
    </submittedName>
</protein>
<dbReference type="PANTHER" id="PTHR21089:SF1">
    <property type="entry name" value="BIFUNCTIONAL 3-DEHYDROQUINATE DEHYDRATASE_SHIKIMATE DEHYDROGENASE, CHLOROPLASTIC"/>
    <property type="match status" value="1"/>
</dbReference>
<evidence type="ECO:0000256" key="1">
    <source>
        <dbReference type="ARBA" id="ARBA00004871"/>
    </source>
</evidence>
<dbReference type="Pfam" id="PF08501">
    <property type="entry name" value="Shikimate_dh_N"/>
    <property type="match status" value="1"/>
</dbReference>
<keyword evidence="4" id="KW-0028">Amino-acid biosynthesis</keyword>
<name>A0A1G8FBJ5_9VIBR</name>
<sequence>MKLGLIGQHIQKSKSPQLHELLGKKLAIETRYDLFDCQLRDEQALRDLLIELKQKGYRGVNVTHPYKVWAWNIVHDKFHTSAGLGALNTVLIDGEELSGTNTDCSGFVRAYRKLCADSAPGKVLMKGAGGVGRAIAFGLGELNVEHLYIYDEYQPNLQALVADLQRANVACSAVSSEQLDQVAKECDGLVNATPVGHYTTPGAAFSAQQVGGQRWVFDAVYTPVVTEFIAFAKQQSLTIISGFELFIHQGIDAYEWFSGQSVESVDLVSEISASE</sequence>
<dbReference type="SUPFAM" id="SSF51735">
    <property type="entry name" value="NAD(P)-binding Rossmann-fold domains"/>
    <property type="match status" value="1"/>
</dbReference>
<evidence type="ECO:0000256" key="3">
    <source>
        <dbReference type="ARBA" id="ARBA00023002"/>
    </source>
</evidence>
<evidence type="ECO:0000259" key="5">
    <source>
        <dbReference type="Pfam" id="PF08501"/>
    </source>
</evidence>
<accession>A0A1G8FBJ5</accession>
<evidence type="ECO:0000256" key="2">
    <source>
        <dbReference type="ARBA" id="ARBA00022857"/>
    </source>
</evidence>
<keyword evidence="3" id="KW-0560">Oxidoreductase</keyword>
<dbReference type="GO" id="GO:0019632">
    <property type="term" value="P:shikimate metabolic process"/>
    <property type="evidence" value="ECO:0007669"/>
    <property type="project" value="TreeGrafter"/>
</dbReference>
<dbReference type="InterPro" id="IPR046346">
    <property type="entry name" value="Aminoacid_DH-like_N_sf"/>
</dbReference>
<dbReference type="GO" id="GO:0004764">
    <property type="term" value="F:shikimate 3-dehydrogenase (NADP+) activity"/>
    <property type="evidence" value="ECO:0007669"/>
    <property type="project" value="InterPro"/>
</dbReference>
<dbReference type="GO" id="GO:0009073">
    <property type="term" value="P:aromatic amino acid family biosynthetic process"/>
    <property type="evidence" value="ECO:0007669"/>
    <property type="project" value="UniProtKB-KW"/>
</dbReference>
<evidence type="ECO:0000256" key="4">
    <source>
        <dbReference type="ARBA" id="ARBA00023141"/>
    </source>
</evidence>
<reference evidence="6 7" key="1">
    <citation type="submission" date="2016-10" db="EMBL/GenBank/DDBJ databases">
        <authorList>
            <person name="de Groot N.N."/>
        </authorList>
    </citation>
    <scope>NUCLEOTIDE SEQUENCE [LARGE SCALE GENOMIC DNA]</scope>
    <source>
        <strain evidence="6 7">CGMCC 1.10228</strain>
    </source>
</reference>
<dbReference type="GO" id="GO:0005829">
    <property type="term" value="C:cytosol"/>
    <property type="evidence" value="ECO:0007669"/>
    <property type="project" value="TreeGrafter"/>
</dbReference>
<dbReference type="EMBL" id="FNDD01000029">
    <property type="protein sequence ID" value="SDH79339.1"/>
    <property type="molecule type" value="Genomic_DNA"/>
</dbReference>
<dbReference type="OrthoDB" id="9792692at2"/>
<dbReference type="InterPro" id="IPR022893">
    <property type="entry name" value="Shikimate_DH_fam"/>
</dbReference>
<keyword evidence="7" id="KW-1185">Reference proteome</keyword>
<dbReference type="STRING" id="861298.SAMN04488136_12969"/>
<feature type="domain" description="Shikimate dehydrogenase substrate binding N-terminal" evidence="5">
    <location>
        <begin position="5"/>
        <end position="90"/>
    </location>
</feature>
<keyword evidence="2" id="KW-0521">NADP</keyword>
<dbReference type="InterPro" id="IPR036291">
    <property type="entry name" value="NAD(P)-bd_dom_sf"/>
</dbReference>
<evidence type="ECO:0000313" key="6">
    <source>
        <dbReference type="EMBL" id="SDH79339.1"/>
    </source>
</evidence>